<dbReference type="Pfam" id="PF14535">
    <property type="entry name" value="AMP-binding_C_2"/>
    <property type="match status" value="1"/>
</dbReference>
<evidence type="ECO:0000259" key="1">
    <source>
        <dbReference type="Pfam" id="PF00501"/>
    </source>
</evidence>
<accession>A0A2S8GTC3</accession>
<gene>
    <name evidence="3" type="ORF">C5Y93_04545</name>
</gene>
<protein>
    <submittedName>
        <fullName evidence="3">CoF synthetase</fullName>
    </submittedName>
</protein>
<evidence type="ECO:0000313" key="4">
    <source>
        <dbReference type="Proteomes" id="UP000237819"/>
    </source>
</evidence>
<organism evidence="3 4">
    <name type="scientific">Blastopirellula marina</name>
    <dbReference type="NCBI Taxonomy" id="124"/>
    <lineage>
        <taxon>Bacteria</taxon>
        <taxon>Pseudomonadati</taxon>
        <taxon>Planctomycetota</taxon>
        <taxon>Planctomycetia</taxon>
        <taxon>Pirellulales</taxon>
        <taxon>Pirellulaceae</taxon>
        <taxon>Blastopirellula</taxon>
    </lineage>
</organism>
<dbReference type="Pfam" id="PF00501">
    <property type="entry name" value="AMP-binding"/>
    <property type="match status" value="1"/>
</dbReference>
<reference evidence="3 4" key="1">
    <citation type="submission" date="2018-02" db="EMBL/GenBank/DDBJ databases">
        <title>Comparative genomes isolates from brazilian mangrove.</title>
        <authorList>
            <person name="Araujo J.E."/>
            <person name="Taketani R.G."/>
            <person name="Silva M.C.P."/>
            <person name="Loureco M.V."/>
            <person name="Andreote F.D."/>
        </authorList>
    </citation>
    <scope>NUCLEOTIDE SEQUENCE [LARGE SCALE GENOMIC DNA]</scope>
    <source>
        <strain evidence="3 4">Nap-Phe MGV</strain>
    </source>
</reference>
<name>A0A2S8GTC3_9BACT</name>
<dbReference type="InterPro" id="IPR042099">
    <property type="entry name" value="ANL_N_sf"/>
</dbReference>
<proteinExistence type="predicted"/>
<evidence type="ECO:0000313" key="3">
    <source>
        <dbReference type="EMBL" id="PQO47314.1"/>
    </source>
</evidence>
<dbReference type="InterPro" id="IPR000873">
    <property type="entry name" value="AMP-dep_synth/lig_dom"/>
</dbReference>
<dbReference type="PANTHER" id="PTHR43845:SF1">
    <property type="entry name" value="BLR5969 PROTEIN"/>
    <property type="match status" value="1"/>
</dbReference>
<evidence type="ECO:0000259" key="2">
    <source>
        <dbReference type="Pfam" id="PF14535"/>
    </source>
</evidence>
<dbReference type="PANTHER" id="PTHR43845">
    <property type="entry name" value="BLR5969 PROTEIN"/>
    <property type="match status" value="1"/>
</dbReference>
<dbReference type="Gene3D" id="3.40.50.12780">
    <property type="entry name" value="N-terminal domain of ligase-like"/>
    <property type="match status" value="1"/>
</dbReference>
<sequence length="427" mass="47448">MTTYTPAQRDELRRLNASQLAAHQLAKFNALVDEILPHNAFYADKLGSLRHPLESLDAIAELPFTFKDELVGKVESGDLAANRTYPIERYVRFHRTSGTRGRPMVVLDTASDWQWWLDGWQFVLDAAEIGPEDRCFLAFSFGPFVGFWSAFDAVAARGCLAIPSGGLSTVARLELIRQNGATALFCTPTYALHLAEVAHHNKMDIAASNVHRVILAGEPGGSIPNVRQKIESAWNAKVIDHTGATEIGPWGFSDDKQRGVYVNEAFFLPEFISVETGRAAGERELAELVITTLGRSGAPVIRYRTGDLVRPSWNHNGPCNFVLLEGGVLGRADDMLIIRGVNVFPSSVEQIVRGFPEVVEFRMTAFKQGQMDQLSVEIEDRLHKPERVAKELQIRLGLRIEVTSVEIGSLPRFEGKGRRFVDQRHAS</sequence>
<dbReference type="Gene3D" id="3.30.300.30">
    <property type="match status" value="1"/>
</dbReference>
<dbReference type="SUPFAM" id="SSF56801">
    <property type="entry name" value="Acetyl-CoA synthetase-like"/>
    <property type="match status" value="1"/>
</dbReference>
<dbReference type="OrthoDB" id="580775at2"/>
<dbReference type="EMBL" id="PUHZ01000005">
    <property type="protein sequence ID" value="PQO47314.1"/>
    <property type="molecule type" value="Genomic_DNA"/>
</dbReference>
<dbReference type="RefSeq" id="WP_105334205.1">
    <property type="nucleotide sequence ID" value="NZ_PUHZ01000005.1"/>
</dbReference>
<dbReference type="InterPro" id="IPR045851">
    <property type="entry name" value="AMP-bd_C_sf"/>
</dbReference>
<comment type="caution">
    <text evidence="3">The sequence shown here is derived from an EMBL/GenBank/DDBJ whole genome shotgun (WGS) entry which is preliminary data.</text>
</comment>
<feature type="domain" description="AMP-dependent ligase C-terminal" evidence="2">
    <location>
        <begin position="340"/>
        <end position="424"/>
    </location>
</feature>
<dbReference type="AlphaFoldDB" id="A0A2S8GTC3"/>
<feature type="domain" description="AMP-dependent synthetase/ligase" evidence="1">
    <location>
        <begin position="96"/>
        <end position="254"/>
    </location>
</feature>
<dbReference type="Proteomes" id="UP000237819">
    <property type="component" value="Unassembled WGS sequence"/>
</dbReference>
<dbReference type="InterPro" id="IPR028154">
    <property type="entry name" value="AMP-dep_Lig_C"/>
</dbReference>